<evidence type="ECO:0000256" key="3">
    <source>
        <dbReference type="ARBA" id="ARBA00023015"/>
    </source>
</evidence>
<evidence type="ECO:0000313" key="7">
    <source>
        <dbReference type="EMBL" id="KAG9502151.1"/>
    </source>
</evidence>
<dbReference type="PANTHER" id="PTHR47338:SF20">
    <property type="entry name" value="ZN(II)2CYS6 TRANSCRIPTION FACTOR (EUROFUNG)"/>
    <property type="match status" value="1"/>
</dbReference>
<evidence type="ECO:0000313" key="8">
    <source>
        <dbReference type="Proteomes" id="UP000827133"/>
    </source>
</evidence>
<dbReference type="CDD" id="cd12148">
    <property type="entry name" value="fungal_TF_MHR"/>
    <property type="match status" value="1"/>
</dbReference>
<comment type="caution">
    <text evidence="7">The sequence shown here is derived from an EMBL/GenBank/DDBJ whole genome shotgun (WGS) entry which is preliminary data.</text>
</comment>
<reference evidence="7" key="1">
    <citation type="journal article" date="2021" name="Mol. Plant Microbe Interact.">
        <title>Telomere to telomere genome assembly of Fusarium musae F31, causal agent of crown rot disease of banana.</title>
        <authorList>
            <person name="Degradi L."/>
            <person name="Tava V."/>
            <person name="Kunova A."/>
            <person name="Cortesi P."/>
            <person name="Saracchi M."/>
            <person name="Pasquali M."/>
        </authorList>
    </citation>
    <scope>NUCLEOTIDE SEQUENCE</scope>
    <source>
        <strain evidence="7">F31</strain>
    </source>
</reference>
<dbReference type="GO" id="GO:0006351">
    <property type="term" value="P:DNA-templated transcription"/>
    <property type="evidence" value="ECO:0007669"/>
    <property type="project" value="InterPro"/>
</dbReference>
<feature type="domain" description="Xylanolytic transcriptional activator regulatory" evidence="6">
    <location>
        <begin position="54"/>
        <end position="141"/>
    </location>
</feature>
<dbReference type="Pfam" id="PF04082">
    <property type="entry name" value="Fungal_trans"/>
    <property type="match status" value="1"/>
</dbReference>
<dbReference type="EMBL" id="JAHBCI010000004">
    <property type="protein sequence ID" value="KAG9502151.1"/>
    <property type="molecule type" value="Genomic_DNA"/>
</dbReference>
<sequence length="154" mass="17329">MLSLKRLRQDIKTLKDSTQGVVDVLVFLALEALISQSDEHTISPQSNPSYIKAKHGSFMAESGGTINVRLVQTLTLLALYEFGHRIYPAAYLSIGQAVRLATMVGLHSPKDAKQLFMEPETWTLCEEQRRTWWAIVMLDRIPTALDGCSRSEHE</sequence>
<dbReference type="GO" id="GO:0003677">
    <property type="term" value="F:DNA binding"/>
    <property type="evidence" value="ECO:0007669"/>
    <property type="project" value="InterPro"/>
</dbReference>
<keyword evidence="5" id="KW-0539">Nucleus</keyword>
<dbReference type="GO" id="GO:0000981">
    <property type="term" value="F:DNA-binding transcription factor activity, RNA polymerase II-specific"/>
    <property type="evidence" value="ECO:0007669"/>
    <property type="project" value="InterPro"/>
</dbReference>
<dbReference type="GO" id="GO:0008270">
    <property type="term" value="F:zinc ion binding"/>
    <property type="evidence" value="ECO:0007669"/>
    <property type="project" value="InterPro"/>
</dbReference>
<dbReference type="InterPro" id="IPR050815">
    <property type="entry name" value="TF_fung"/>
</dbReference>
<evidence type="ECO:0000256" key="2">
    <source>
        <dbReference type="ARBA" id="ARBA00022723"/>
    </source>
</evidence>
<keyword evidence="3" id="KW-0805">Transcription regulation</keyword>
<keyword evidence="4" id="KW-0804">Transcription</keyword>
<keyword evidence="8" id="KW-1185">Reference proteome</keyword>
<keyword evidence="2" id="KW-0479">Metal-binding</keyword>
<dbReference type="GO" id="GO:0005634">
    <property type="term" value="C:nucleus"/>
    <property type="evidence" value="ECO:0007669"/>
    <property type="project" value="UniProtKB-SubCell"/>
</dbReference>
<evidence type="ECO:0000256" key="5">
    <source>
        <dbReference type="ARBA" id="ARBA00023242"/>
    </source>
</evidence>
<dbReference type="RefSeq" id="XP_044681151.1">
    <property type="nucleotide sequence ID" value="XM_044822660.1"/>
</dbReference>
<gene>
    <name evidence="7" type="ORF">J7337_004976</name>
</gene>
<dbReference type="GeneID" id="68312832"/>
<evidence type="ECO:0000256" key="1">
    <source>
        <dbReference type="ARBA" id="ARBA00004123"/>
    </source>
</evidence>
<dbReference type="InterPro" id="IPR007219">
    <property type="entry name" value="XnlR_reg_dom"/>
</dbReference>
<dbReference type="KEGG" id="fmu:J7337_004976"/>
<organism evidence="7 8">
    <name type="scientific">Fusarium musae</name>
    <dbReference type="NCBI Taxonomy" id="1042133"/>
    <lineage>
        <taxon>Eukaryota</taxon>
        <taxon>Fungi</taxon>
        <taxon>Dikarya</taxon>
        <taxon>Ascomycota</taxon>
        <taxon>Pezizomycotina</taxon>
        <taxon>Sordariomycetes</taxon>
        <taxon>Hypocreomycetidae</taxon>
        <taxon>Hypocreales</taxon>
        <taxon>Nectriaceae</taxon>
        <taxon>Fusarium</taxon>
    </lineage>
</organism>
<protein>
    <recommendedName>
        <fullName evidence="6">Xylanolytic transcriptional activator regulatory domain-containing protein</fullName>
    </recommendedName>
</protein>
<evidence type="ECO:0000259" key="6">
    <source>
        <dbReference type="Pfam" id="PF04082"/>
    </source>
</evidence>
<dbReference type="Proteomes" id="UP000827133">
    <property type="component" value="Unassembled WGS sequence"/>
</dbReference>
<name>A0A9P8DHV0_9HYPO</name>
<accession>A0A9P8DHV0</accession>
<comment type="subcellular location">
    <subcellularLocation>
        <location evidence="1">Nucleus</location>
    </subcellularLocation>
</comment>
<dbReference type="AlphaFoldDB" id="A0A9P8DHV0"/>
<dbReference type="PANTHER" id="PTHR47338">
    <property type="entry name" value="ZN(II)2CYS6 TRANSCRIPTION FACTOR (EUROFUNG)-RELATED"/>
    <property type="match status" value="1"/>
</dbReference>
<evidence type="ECO:0000256" key="4">
    <source>
        <dbReference type="ARBA" id="ARBA00023163"/>
    </source>
</evidence>
<proteinExistence type="predicted"/>